<sequence>MPNETKQSCATAYKTMIGGQALIEGIMMLGPEKKAVVVRKPDGGLEEQVEERVLIKDKHPALGLPLLRGVFNFCSSLANGIKALMYSASFFPEDEEEPEEPSRFELWLDRHLGSEKAASFFITMAVVLGIVFSVGLFILLPTALTGLVGLAVPLPMWLRNLLEGVVRIVIFMGYLMLCSHMKDIHRVFQYHGAEHKTIFCYEHGLPLTVENVRIQPRHHPRCGTSFLFVVIVVSILLSSVLFSFVEVTNTFARMGLHLLLLPVIVSLTYELNRVVGRYDNRLTRLVSAPGMWLQNWTTFEPDDSMIEVGIRAFTLVLPEEKGKDQW</sequence>
<keyword evidence="1" id="KW-1133">Transmembrane helix</keyword>
<dbReference type="eggNOG" id="COG3872">
    <property type="taxonomic scope" value="Bacteria"/>
</dbReference>
<gene>
    <name evidence="2" type="ORF">HMPREF9460_00968</name>
</gene>
<dbReference type="PANTHER" id="PTHR42867">
    <property type="entry name" value="MEMBRANE PROTEIN-RELATED"/>
    <property type="match status" value="1"/>
</dbReference>
<accession>A0A096BAM3</accession>
<dbReference type="AlphaFoldDB" id="A0A096BAM3"/>
<dbReference type="PATRIC" id="fig|742738.3.peg.1003"/>
<dbReference type="Proteomes" id="UP000029585">
    <property type="component" value="Unassembled WGS sequence"/>
</dbReference>
<proteinExistence type="predicted"/>
<evidence type="ECO:0000313" key="2">
    <source>
        <dbReference type="EMBL" id="KGF56468.1"/>
    </source>
</evidence>
<organism evidence="2 3">
    <name type="scientific">Flavonifractor plautii 1_3_50AFAA</name>
    <dbReference type="NCBI Taxonomy" id="742738"/>
    <lineage>
        <taxon>Bacteria</taxon>
        <taxon>Bacillati</taxon>
        <taxon>Bacillota</taxon>
        <taxon>Clostridia</taxon>
        <taxon>Eubacteriales</taxon>
        <taxon>Oscillospiraceae</taxon>
        <taxon>Flavonifractor</taxon>
    </lineage>
</organism>
<keyword evidence="3" id="KW-1185">Reference proteome</keyword>
<evidence type="ECO:0008006" key="4">
    <source>
        <dbReference type="Google" id="ProtNLM"/>
    </source>
</evidence>
<evidence type="ECO:0000256" key="1">
    <source>
        <dbReference type="SAM" id="Phobius"/>
    </source>
</evidence>
<name>A0A096BAM3_FLAPL</name>
<dbReference type="InterPro" id="IPR010787">
    <property type="entry name" value="DUF1385"/>
</dbReference>
<feature type="transmembrane region" description="Helical" evidence="1">
    <location>
        <begin position="251"/>
        <end position="271"/>
    </location>
</feature>
<protein>
    <recommendedName>
        <fullName evidence="4">DUF1385 domain-containing protein</fullName>
    </recommendedName>
</protein>
<reference evidence="2 3" key="1">
    <citation type="submission" date="2011-08" db="EMBL/GenBank/DDBJ databases">
        <title>The Genome Sequence of Clostridium orbiscindens 1_3_50AFAA.</title>
        <authorList>
            <consortium name="The Broad Institute Genome Sequencing Platform"/>
            <person name="Earl A."/>
            <person name="Ward D."/>
            <person name="Feldgarden M."/>
            <person name="Gevers D."/>
            <person name="Daigneault M."/>
            <person name="Strauss J."/>
            <person name="Allen-Vercoe E."/>
            <person name="Young S.K."/>
            <person name="Zeng Q."/>
            <person name="Gargeya S."/>
            <person name="Fitzgerald M."/>
            <person name="Haas B."/>
            <person name="Abouelleil A."/>
            <person name="Alvarado L."/>
            <person name="Arachchi H.M."/>
            <person name="Berlin A."/>
            <person name="Brown A."/>
            <person name="Chapman S.B."/>
            <person name="Chen Z."/>
            <person name="Dunbar C."/>
            <person name="Freedman E."/>
            <person name="Gearin G."/>
            <person name="Gellesch M."/>
            <person name="Goldberg J."/>
            <person name="Griggs A."/>
            <person name="Gujja S."/>
            <person name="Heiman D."/>
            <person name="Howarth C."/>
            <person name="Larson L."/>
            <person name="Lui A."/>
            <person name="MacDonald P.J.P."/>
            <person name="Montmayeur A."/>
            <person name="Murphy C."/>
            <person name="Neiman D."/>
            <person name="Pearson M."/>
            <person name="Priest M."/>
            <person name="Roberts A."/>
            <person name="Saif S."/>
            <person name="Shea T."/>
            <person name="Shenoy N."/>
            <person name="Sisk P."/>
            <person name="Stolte C."/>
            <person name="Sykes S."/>
            <person name="Wortman J."/>
            <person name="Nusbaum C."/>
            <person name="Birren B."/>
        </authorList>
    </citation>
    <scope>NUCLEOTIDE SEQUENCE [LARGE SCALE GENOMIC DNA]</scope>
    <source>
        <strain evidence="2 3">1_3_50AFAA</strain>
    </source>
</reference>
<dbReference type="RefSeq" id="WP_044939582.1">
    <property type="nucleotide sequence ID" value="NZ_KN174162.1"/>
</dbReference>
<evidence type="ECO:0000313" key="3">
    <source>
        <dbReference type="Proteomes" id="UP000029585"/>
    </source>
</evidence>
<comment type="caution">
    <text evidence="2">The sequence shown here is derived from an EMBL/GenBank/DDBJ whole genome shotgun (WGS) entry which is preliminary data.</text>
</comment>
<keyword evidence="1" id="KW-0472">Membrane</keyword>
<dbReference type="EMBL" id="ADLO01000040">
    <property type="protein sequence ID" value="KGF56468.1"/>
    <property type="molecule type" value="Genomic_DNA"/>
</dbReference>
<feature type="transmembrane region" description="Helical" evidence="1">
    <location>
        <begin position="156"/>
        <end position="177"/>
    </location>
</feature>
<dbReference type="Pfam" id="PF07136">
    <property type="entry name" value="DUF1385"/>
    <property type="match status" value="1"/>
</dbReference>
<feature type="transmembrane region" description="Helical" evidence="1">
    <location>
        <begin position="226"/>
        <end position="245"/>
    </location>
</feature>
<feature type="transmembrane region" description="Helical" evidence="1">
    <location>
        <begin position="120"/>
        <end position="144"/>
    </location>
</feature>
<dbReference type="HOGENOM" id="CLU_038140_0_0_9"/>
<dbReference type="PANTHER" id="PTHR42867:SF1">
    <property type="entry name" value="MEMBRANE PROTEIN-RELATED"/>
    <property type="match status" value="1"/>
</dbReference>
<keyword evidence="1" id="KW-0812">Transmembrane</keyword>